<dbReference type="GO" id="GO:0043565">
    <property type="term" value="F:sequence-specific DNA binding"/>
    <property type="evidence" value="ECO:0007669"/>
    <property type="project" value="InterPro"/>
</dbReference>
<evidence type="ECO:0000256" key="1">
    <source>
        <dbReference type="ARBA" id="ARBA00023015"/>
    </source>
</evidence>
<evidence type="ECO:0000259" key="4">
    <source>
        <dbReference type="PROSITE" id="PS01124"/>
    </source>
</evidence>
<evidence type="ECO:0000256" key="3">
    <source>
        <dbReference type="ARBA" id="ARBA00023163"/>
    </source>
</evidence>
<dbReference type="SUPFAM" id="SSF46689">
    <property type="entry name" value="Homeodomain-like"/>
    <property type="match status" value="1"/>
</dbReference>
<protein>
    <submittedName>
        <fullName evidence="5">Helix-turn-helix domain-containing protein</fullName>
    </submittedName>
</protein>
<proteinExistence type="predicted"/>
<accession>A0A1H4UQR1</accession>
<dbReference type="Gene3D" id="1.10.10.60">
    <property type="entry name" value="Homeodomain-like"/>
    <property type="match status" value="1"/>
</dbReference>
<sequence>MEFYTVMQTINSLSEFHQLLSIPPPLHPLVSVVLVSEIHAINSDVWQHFSTDFYTISLKNNIQSKVKYGQHYYDFDKGTMTFIAPKQVQSVEVETTNTFNETMGIGYVLIYHSDFLKNHPLQSTIKNYGYFSYSINEALHLSEQEEKNIIEIFQKIEKEYQHIDKHTQDIILSQIDLLLNYSNRFYERQFITRKAVNSDLLSKMEALLNDYFNNTETLNSGLPTVEYLANQLNYSANYVSDMLRLLTGQNAQQHIHEKLIEKAKEKLLTTNLSVSEIAYELGFEQPQSLNRLFKKKTEMSPLKYRQSFN</sequence>
<dbReference type="InterPro" id="IPR009057">
    <property type="entry name" value="Homeodomain-like_sf"/>
</dbReference>
<dbReference type="SMART" id="SM00342">
    <property type="entry name" value="HTH_ARAC"/>
    <property type="match status" value="1"/>
</dbReference>
<dbReference type="PROSITE" id="PS01124">
    <property type="entry name" value="HTH_ARAC_FAMILY_2"/>
    <property type="match status" value="1"/>
</dbReference>
<name>A0A1H4UQR1_9FLAO</name>
<keyword evidence="3" id="KW-0804">Transcription</keyword>
<reference evidence="5 6" key="1">
    <citation type="submission" date="2016-10" db="EMBL/GenBank/DDBJ databases">
        <authorList>
            <person name="de Groot N.N."/>
        </authorList>
    </citation>
    <scope>NUCLEOTIDE SEQUENCE [LARGE SCALE GENOMIC DNA]</scope>
    <source>
        <strain evidence="5 6">MAR_2009_71</strain>
    </source>
</reference>
<dbReference type="InterPro" id="IPR018060">
    <property type="entry name" value="HTH_AraC"/>
</dbReference>
<keyword evidence="2" id="KW-0238">DNA-binding</keyword>
<feature type="domain" description="HTH araC/xylS-type" evidence="4">
    <location>
        <begin position="202"/>
        <end position="307"/>
    </location>
</feature>
<dbReference type="Pfam" id="PF12833">
    <property type="entry name" value="HTH_18"/>
    <property type="match status" value="1"/>
</dbReference>
<gene>
    <name evidence="5" type="ORF">SAMN05192540_3874</name>
</gene>
<organism evidence="5 6">
    <name type="scientific">Maribacter dokdonensis</name>
    <dbReference type="NCBI Taxonomy" id="320912"/>
    <lineage>
        <taxon>Bacteria</taxon>
        <taxon>Pseudomonadati</taxon>
        <taxon>Bacteroidota</taxon>
        <taxon>Flavobacteriia</taxon>
        <taxon>Flavobacteriales</taxon>
        <taxon>Flavobacteriaceae</taxon>
        <taxon>Maribacter</taxon>
    </lineage>
</organism>
<dbReference type="EMBL" id="FNTB01000001">
    <property type="protein sequence ID" value="SEC71085.1"/>
    <property type="molecule type" value="Genomic_DNA"/>
</dbReference>
<dbReference type="PANTHER" id="PTHR43280">
    <property type="entry name" value="ARAC-FAMILY TRANSCRIPTIONAL REGULATOR"/>
    <property type="match status" value="1"/>
</dbReference>
<dbReference type="PANTHER" id="PTHR43280:SF32">
    <property type="entry name" value="TRANSCRIPTIONAL REGULATORY PROTEIN"/>
    <property type="match status" value="1"/>
</dbReference>
<keyword evidence="1" id="KW-0805">Transcription regulation</keyword>
<dbReference type="GO" id="GO:0003700">
    <property type="term" value="F:DNA-binding transcription factor activity"/>
    <property type="evidence" value="ECO:0007669"/>
    <property type="project" value="InterPro"/>
</dbReference>
<evidence type="ECO:0000313" key="6">
    <source>
        <dbReference type="Proteomes" id="UP000183038"/>
    </source>
</evidence>
<evidence type="ECO:0000256" key="2">
    <source>
        <dbReference type="ARBA" id="ARBA00023125"/>
    </source>
</evidence>
<dbReference type="Proteomes" id="UP000183038">
    <property type="component" value="Unassembled WGS sequence"/>
</dbReference>
<evidence type="ECO:0000313" key="5">
    <source>
        <dbReference type="EMBL" id="SEC71085.1"/>
    </source>
</evidence>
<dbReference type="AlphaFoldDB" id="A0A1H4UQR1"/>